<proteinExistence type="predicted"/>
<dbReference type="SUPFAM" id="SSF64484">
    <property type="entry name" value="beta and beta-prime subunits of DNA dependent RNA-polymerase"/>
    <property type="match status" value="1"/>
</dbReference>
<evidence type="ECO:0000313" key="1">
    <source>
        <dbReference type="EMBL" id="HBK54603.1"/>
    </source>
</evidence>
<protein>
    <recommendedName>
        <fullName evidence="3">DNA-directed RNA polymerase</fullName>
    </recommendedName>
</protein>
<evidence type="ECO:0000313" key="2">
    <source>
        <dbReference type="Proteomes" id="UP000263273"/>
    </source>
</evidence>
<reference evidence="1 2" key="1">
    <citation type="journal article" date="2018" name="Nat. Biotechnol.">
        <title>A standardized bacterial taxonomy based on genome phylogeny substantially revises the tree of life.</title>
        <authorList>
            <person name="Parks D.H."/>
            <person name="Chuvochina M."/>
            <person name="Waite D.W."/>
            <person name="Rinke C."/>
            <person name="Skarshewski A."/>
            <person name="Chaumeil P.A."/>
            <person name="Hugenholtz P."/>
        </authorList>
    </citation>
    <scope>NUCLEOTIDE SEQUENCE [LARGE SCALE GENOMIC DNA]</scope>
    <source>
        <strain evidence="1">UBA10948</strain>
    </source>
</reference>
<dbReference type="Proteomes" id="UP000263273">
    <property type="component" value="Unassembled WGS sequence"/>
</dbReference>
<dbReference type="AlphaFoldDB" id="A0A354YZ33"/>
<dbReference type="EMBL" id="DNZF01000254">
    <property type="protein sequence ID" value="HBK54603.1"/>
    <property type="molecule type" value="Genomic_DNA"/>
</dbReference>
<dbReference type="Gene3D" id="3.90.1100.10">
    <property type="match status" value="1"/>
</dbReference>
<feature type="non-terminal residue" evidence="1">
    <location>
        <position position="91"/>
    </location>
</feature>
<sequence length="91" mass="10655">MAHLEQFGRVSRLSYSRIKEPVELPNLIQIQKNSYDWFLEHGLREALQEVFPISDFTGNLELGFLDYSMGEPKYSINECKERDVSYQAPLK</sequence>
<comment type="caution">
    <text evidence="1">The sequence shown here is derived from an EMBL/GenBank/DDBJ whole genome shotgun (WGS) entry which is preliminary data.</text>
</comment>
<gene>
    <name evidence="1" type="ORF">DDZ44_11765</name>
</gene>
<accession>A0A354YZ33</accession>
<evidence type="ECO:0008006" key="3">
    <source>
        <dbReference type="Google" id="ProtNLM"/>
    </source>
</evidence>
<organism evidence="1 2">
    <name type="scientific">Syntrophomonas wolfei</name>
    <dbReference type="NCBI Taxonomy" id="863"/>
    <lineage>
        <taxon>Bacteria</taxon>
        <taxon>Bacillati</taxon>
        <taxon>Bacillota</taxon>
        <taxon>Clostridia</taxon>
        <taxon>Eubacteriales</taxon>
        <taxon>Syntrophomonadaceae</taxon>
        <taxon>Syntrophomonas</taxon>
    </lineage>
</organism>
<name>A0A354YZ33_9FIRM</name>